<feature type="compositionally biased region" description="Low complexity" evidence="1">
    <location>
        <begin position="42"/>
        <end position="59"/>
    </location>
</feature>
<sequence length="59" mass="6814">MASYSRTMDFLHKKLLQATSKDQEDKIVDWMLAEAKLKQTAQKNSQNITSNKNKSNNKI</sequence>
<name>A0A520MT22_9GAMM</name>
<reference evidence="2 3" key="1">
    <citation type="submission" date="2019-02" db="EMBL/GenBank/DDBJ databases">
        <title>Prokaryotic population dynamics and viral predation in marine succession experiment using metagenomics: the confinement effect.</title>
        <authorList>
            <person name="Haro-Moreno J.M."/>
            <person name="Rodriguez-Valera F."/>
            <person name="Lopez-Perez M."/>
        </authorList>
    </citation>
    <scope>NUCLEOTIDE SEQUENCE [LARGE SCALE GENOMIC DNA]</scope>
    <source>
        <strain evidence="2">MED-G165</strain>
    </source>
</reference>
<dbReference type="EMBL" id="SHBK01000011">
    <property type="protein sequence ID" value="RZO24371.1"/>
    <property type="molecule type" value="Genomic_DNA"/>
</dbReference>
<comment type="caution">
    <text evidence="2">The sequence shown here is derived from an EMBL/GenBank/DDBJ whole genome shotgun (WGS) entry which is preliminary data.</text>
</comment>
<proteinExistence type="predicted"/>
<evidence type="ECO:0000256" key="1">
    <source>
        <dbReference type="SAM" id="MobiDB-lite"/>
    </source>
</evidence>
<evidence type="ECO:0000313" key="2">
    <source>
        <dbReference type="EMBL" id="RZO24371.1"/>
    </source>
</evidence>
<protein>
    <submittedName>
        <fullName evidence="2">Uncharacterized protein</fullName>
    </submittedName>
</protein>
<evidence type="ECO:0000313" key="3">
    <source>
        <dbReference type="Proteomes" id="UP000316449"/>
    </source>
</evidence>
<organism evidence="2 3">
    <name type="scientific">SAR86 cluster bacterium</name>
    <dbReference type="NCBI Taxonomy" id="2030880"/>
    <lineage>
        <taxon>Bacteria</taxon>
        <taxon>Pseudomonadati</taxon>
        <taxon>Pseudomonadota</taxon>
        <taxon>Gammaproteobacteria</taxon>
        <taxon>SAR86 cluster</taxon>
    </lineage>
</organism>
<feature type="region of interest" description="Disordered" evidence="1">
    <location>
        <begin position="39"/>
        <end position="59"/>
    </location>
</feature>
<dbReference type="AlphaFoldDB" id="A0A520MT22"/>
<gene>
    <name evidence="2" type="ORF">EVA98_01425</name>
</gene>
<dbReference type="Proteomes" id="UP000316449">
    <property type="component" value="Unassembled WGS sequence"/>
</dbReference>
<accession>A0A520MT22</accession>